<organism evidence="3 4">
    <name type="scientific">Phaeomoniella chlamydospora</name>
    <name type="common">Phaeoacremonium chlamydosporum</name>
    <dbReference type="NCBI Taxonomy" id="158046"/>
    <lineage>
        <taxon>Eukaryota</taxon>
        <taxon>Fungi</taxon>
        <taxon>Dikarya</taxon>
        <taxon>Ascomycota</taxon>
        <taxon>Pezizomycotina</taxon>
        <taxon>Eurotiomycetes</taxon>
        <taxon>Chaetothyriomycetidae</taxon>
        <taxon>Phaeomoniellales</taxon>
        <taxon>Phaeomoniellaceae</taxon>
        <taxon>Phaeomoniella</taxon>
    </lineage>
</organism>
<keyword evidence="4" id="KW-1185">Reference proteome</keyword>
<dbReference type="InterPro" id="IPR055915">
    <property type="entry name" value="DUF7492"/>
</dbReference>
<reference evidence="3 4" key="2">
    <citation type="submission" date="2015-05" db="EMBL/GenBank/DDBJ databases">
        <authorList>
            <person name="Morales-Cruz A."/>
            <person name="Amrine K.C."/>
            <person name="Cantu D."/>
        </authorList>
    </citation>
    <scope>NUCLEOTIDE SEQUENCE [LARGE SCALE GENOMIC DNA]</scope>
    <source>
        <strain evidence="3">UCRPC4</strain>
    </source>
</reference>
<dbReference type="Pfam" id="PF24320">
    <property type="entry name" value="DUF7492"/>
    <property type="match status" value="1"/>
</dbReference>
<accession>A0A0G2EYJ6</accession>
<feature type="signal peptide" evidence="1">
    <location>
        <begin position="1"/>
        <end position="16"/>
    </location>
</feature>
<dbReference type="Proteomes" id="UP000053317">
    <property type="component" value="Unassembled WGS sequence"/>
</dbReference>
<reference evidence="3 4" key="1">
    <citation type="submission" date="2015-05" db="EMBL/GenBank/DDBJ databases">
        <title>Distinctive expansion of gene families associated with plant cell wall degradation and secondary metabolism in the genomes of grapevine trunk pathogens.</title>
        <authorList>
            <person name="Lawrence D.P."/>
            <person name="Travadon R."/>
            <person name="Rolshausen P.E."/>
            <person name="Baumgartner K."/>
        </authorList>
    </citation>
    <scope>NUCLEOTIDE SEQUENCE [LARGE SCALE GENOMIC DNA]</scope>
    <source>
        <strain evidence="3">UCRPC4</strain>
    </source>
</reference>
<gene>
    <name evidence="3" type="ORF">UCRPC4_g01207</name>
</gene>
<name>A0A0G2EYJ6_PHACM</name>
<protein>
    <recommendedName>
        <fullName evidence="2">DUF7492 domain-containing protein</fullName>
    </recommendedName>
</protein>
<sequence length="431" mass="45733">MLFPLFLLAGIASAHSWVEQLTVIAANGTFVGDTGYPRGNVLRTTAGFSDVAMTYLLPPDTRANNTIISSDYMCKDSQRTQNQTSGSPRLSAQAGAKVALRYQENGHVTLPNTQPGKPANRGTLYVYGTTQTSADDKFLSIYNVWNANGTGGDSRGVLLAKDAYDDGRCYQVNGGNISEARQAEFTHEADETMGADLWCQQDIELPSNLAAGSTYTLYWVWNWPTAASVDPNLPDGKTEVYTTCMDVDISESNNVETVEKKVSAGYVTSQNLNYAAIPTQFEKLQATSVAQEGSSATSAVSDATATSVAATSPSPSFSTVTVTEHGLVTVYETVTQTLYSAAATGMVRRHQAALVNAQPPSSSSVADETPASSPMIVTSTTIVPFPQVTSTSTVTVHISAPSTYNSPTLSATISTAASAFQIRGRNPLFSL</sequence>
<proteinExistence type="predicted"/>
<dbReference type="OrthoDB" id="64281at2759"/>
<evidence type="ECO:0000256" key="1">
    <source>
        <dbReference type="SAM" id="SignalP"/>
    </source>
</evidence>
<evidence type="ECO:0000313" key="4">
    <source>
        <dbReference type="Proteomes" id="UP000053317"/>
    </source>
</evidence>
<comment type="caution">
    <text evidence="3">The sequence shown here is derived from an EMBL/GenBank/DDBJ whole genome shotgun (WGS) entry which is preliminary data.</text>
</comment>
<keyword evidence="1" id="KW-0732">Signal</keyword>
<feature type="chain" id="PRO_5002543724" description="DUF7492 domain-containing protein" evidence="1">
    <location>
        <begin position="17"/>
        <end position="431"/>
    </location>
</feature>
<dbReference type="EMBL" id="LCWF01000027">
    <property type="protein sequence ID" value="KKY27224.1"/>
    <property type="molecule type" value="Genomic_DNA"/>
</dbReference>
<dbReference type="AlphaFoldDB" id="A0A0G2EYJ6"/>
<evidence type="ECO:0000259" key="2">
    <source>
        <dbReference type="Pfam" id="PF24320"/>
    </source>
</evidence>
<evidence type="ECO:0000313" key="3">
    <source>
        <dbReference type="EMBL" id="KKY27224.1"/>
    </source>
</evidence>
<feature type="domain" description="DUF7492" evidence="2">
    <location>
        <begin position="12"/>
        <end position="277"/>
    </location>
</feature>